<accession>A0A915KAJ0</accession>
<evidence type="ECO:0000313" key="2">
    <source>
        <dbReference type="Proteomes" id="UP000887565"/>
    </source>
</evidence>
<dbReference type="AlphaFoldDB" id="A0A915KAJ0"/>
<evidence type="ECO:0000256" key="1">
    <source>
        <dbReference type="SAM" id="MobiDB-lite"/>
    </source>
</evidence>
<dbReference type="Proteomes" id="UP000887565">
    <property type="component" value="Unplaced"/>
</dbReference>
<dbReference type="WBParaSite" id="nRc.2.0.1.t35717-RA">
    <property type="protein sequence ID" value="nRc.2.0.1.t35717-RA"/>
    <property type="gene ID" value="nRc.2.0.1.g35717"/>
</dbReference>
<protein>
    <submittedName>
        <fullName evidence="3">Uncharacterized protein</fullName>
    </submittedName>
</protein>
<feature type="region of interest" description="Disordered" evidence="1">
    <location>
        <begin position="46"/>
        <end position="76"/>
    </location>
</feature>
<sequence>LKNTILIIYHIGKPTSDNTDRRQSLFDNEIYLIPFARRPPFIYGQRRGMGQTLNGRGAHPRQTKRGANYGANAQQD</sequence>
<name>A0A915KAJ0_ROMCU</name>
<reference evidence="3" key="1">
    <citation type="submission" date="2022-11" db="UniProtKB">
        <authorList>
            <consortium name="WormBaseParasite"/>
        </authorList>
    </citation>
    <scope>IDENTIFICATION</scope>
</reference>
<evidence type="ECO:0000313" key="3">
    <source>
        <dbReference type="WBParaSite" id="nRc.2.0.1.t35717-RA"/>
    </source>
</evidence>
<organism evidence="2 3">
    <name type="scientific">Romanomermis culicivorax</name>
    <name type="common">Nematode worm</name>
    <dbReference type="NCBI Taxonomy" id="13658"/>
    <lineage>
        <taxon>Eukaryota</taxon>
        <taxon>Metazoa</taxon>
        <taxon>Ecdysozoa</taxon>
        <taxon>Nematoda</taxon>
        <taxon>Enoplea</taxon>
        <taxon>Dorylaimia</taxon>
        <taxon>Mermithida</taxon>
        <taxon>Mermithoidea</taxon>
        <taxon>Mermithidae</taxon>
        <taxon>Romanomermis</taxon>
    </lineage>
</organism>
<keyword evidence="2" id="KW-1185">Reference proteome</keyword>
<proteinExistence type="predicted"/>